<dbReference type="GO" id="GO:0071555">
    <property type="term" value="P:cell wall organization"/>
    <property type="evidence" value="ECO:0007669"/>
    <property type="project" value="UniProtKB-KW"/>
</dbReference>
<dbReference type="InterPro" id="IPR017853">
    <property type="entry name" value="GH"/>
</dbReference>
<evidence type="ECO:0000256" key="7">
    <source>
        <dbReference type="ARBA" id="ARBA00023136"/>
    </source>
</evidence>
<dbReference type="GO" id="GO:0005886">
    <property type="term" value="C:plasma membrane"/>
    <property type="evidence" value="ECO:0007669"/>
    <property type="project" value="UniProtKB-SubCell"/>
</dbReference>
<dbReference type="Pfam" id="PF00150">
    <property type="entry name" value="Cellulase"/>
    <property type="match status" value="1"/>
</dbReference>
<keyword evidence="4 13" id="KW-0378">Hydrolase</keyword>
<keyword evidence="8" id="KW-0325">Glycoprotein</keyword>
<gene>
    <name evidence="16" type="ORF">GCM10011322_20890</name>
</gene>
<keyword evidence="2" id="KW-1003">Cell membrane</keyword>
<dbReference type="InterPro" id="IPR050386">
    <property type="entry name" value="Glycosyl_hydrolase_5"/>
</dbReference>
<keyword evidence="9 13" id="KW-0326">Glycosidase</keyword>
<evidence type="ECO:0000259" key="15">
    <source>
        <dbReference type="Pfam" id="PF00150"/>
    </source>
</evidence>
<dbReference type="AlphaFoldDB" id="A0A917Q9E7"/>
<evidence type="ECO:0000256" key="2">
    <source>
        <dbReference type="ARBA" id="ARBA00022475"/>
    </source>
</evidence>
<evidence type="ECO:0000313" key="16">
    <source>
        <dbReference type="EMBL" id="GGK34033.1"/>
    </source>
</evidence>
<reference evidence="16 17" key="1">
    <citation type="journal article" date="2014" name="Int. J. Syst. Evol. Microbiol.">
        <title>Complete genome sequence of Corynebacterium casei LMG S-19264T (=DSM 44701T), isolated from a smear-ripened cheese.</title>
        <authorList>
            <consortium name="US DOE Joint Genome Institute (JGI-PGF)"/>
            <person name="Walter F."/>
            <person name="Albersmeier A."/>
            <person name="Kalinowski J."/>
            <person name="Ruckert C."/>
        </authorList>
    </citation>
    <scope>NUCLEOTIDE SEQUENCE [LARGE SCALE GENOMIC DNA]</scope>
    <source>
        <strain evidence="16 17">CGMCC 1.9161</strain>
    </source>
</reference>
<keyword evidence="5" id="KW-0735">Signal-anchor</keyword>
<evidence type="ECO:0000256" key="13">
    <source>
        <dbReference type="RuleBase" id="RU361153"/>
    </source>
</evidence>
<name>A0A917Q9E7_9HYPH</name>
<dbReference type="Proteomes" id="UP000600449">
    <property type="component" value="Unassembled WGS sequence"/>
</dbReference>
<comment type="subcellular location">
    <subcellularLocation>
        <location evidence="1">Cell membrane</location>
        <topology evidence="1">Single-pass type II membrane protein</topology>
    </subcellularLocation>
</comment>
<dbReference type="GO" id="GO:0009986">
    <property type="term" value="C:cell surface"/>
    <property type="evidence" value="ECO:0007669"/>
    <property type="project" value="TreeGrafter"/>
</dbReference>
<proteinExistence type="inferred from homology"/>
<keyword evidence="10" id="KW-0961">Cell wall biogenesis/degradation</keyword>
<dbReference type="GO" id="GO:0009251">
    <property type="term" value="P:glucan catabolic process"/>
    <property type="evidence" value="ECO:0007669"/>
    <property type="project" value="TreeGrafter"/>
</dbReference>
<dbReference type="Gene3D" id="3.20.20.80">
    <property type="entry name" value="Glycosidases"/>
    <property type="match status" value="1"/>
</dbReference>
<dbReference type="RefSeq" id="WP_188912467.1">
    <property type="nucleotide sequence ID" value="NZ_BMMF01000005.1"/>
</dbReference>
<dbReference type="SUPFAM" id="SSF51445">
    <property type="entry name" value="(Trans)glycosidases"/>
    <property type="match status" value="1"/>
</dbReference>
<sequence length="380" mass="40653">MSLSRRRLLAGVAAGSVASAMAARPGLAGTDAFAGDDDLAIDVSRLARGVNLPGWLDAGLPETDALATLVRLGITHMRLPVPLERVGPDFADGATAAATILAVRDAVNRLRAAGCVVSVDLHPDTGAFNALHEARREEGLAAAIAAWDALIPFLADLPPAEVALEILNEPVVSAEIWLAQAPRLAAAVRARAPAHTLVYPPHLYQRIEALEETPPLDDPNVVYAVHYYDPMAFTHQGADWNGDGDPLAHLRGLPFPAGPEDARLDGFVDASRRAGRDEAADIVREAYADPWDAERIAADFARAGAWSHRTGRRVIVNEFGVLRWHAHPRDRAAWLAAVRRGAEAAGIGWAHWDYADGFGLAERTQSGDRLDPDTLDALLA</sequence>
<keyword evidence="17" id="KW-1185">Reference proteome</keyword>
<evidence type="ECO:0000256" key="12">
    <source>
        <dbReference type="ARBA" id="ARBA00041260"/>
    </source>
</evidence>
<dbReference type="EMBL" id="BMMF01000005">
    <property type="protein sequence ID" value="GGK34033.1"/>
    <property type="molecule type" value="Genomic_DNA"/>
</dbReference>
<keyword evidence="3" id="KW-0812">Transmembrane</keyword>
<protein>
    <recommendedName>
        <fullName evidence="12">Exo-1,3-beta-glucanase D</fullName>
    </recommendedName>
</protein>
<keyword evidence="6" id="KW-1133">Transmembrane helix</keyword>
<comment type="caution">
    <text evidence="16">The sequence shown here is derived from an EMBL/GenBank/DDBJ whole genome shotgun (WGS) entry which is preliminary data.</text>
</comment>
<evidence type="ECO:0000256" key="11">
    <source>
        <dbReference type="ARBA" id="ARBA00037126"/>
    </source>
</evidence>
<evidence type="ECO:0000256" key="5">
    <source>
        <dbReference type="ARBA" id="ARBA00022968"/>
    </source>
</evidence>
<evidence type="ECO:0000256" key="6">
    <source>
        <dbReference type="ARBA" id="ARBA00022989"/>
    </source>
</evidence>
<feature type="chain" id="PRO_5036790764" description="Exo-1,3-beta-glucanase D" evidence="14">
    <location>
        <begin position="23"/>
        <end position="380"/>
    </location>
</feature>
<feature type="signal peptide" evidence="14">
    <location>
        <begin position="1"/>
        <end position="22"/>
    </location>
</feature>
<organism evidence="16 17">
    <name type="scientific">Salinarimonas ramus</name>
    <dbReference type="NCBI Taxonomy" id="690164"/>
    <lineage>
        <taxon>Bacteria</taxon>
        <taxon>Pseudomonadati</taxon>
        <taxon>Pseudomonadota</taxon>
        <taxon>Alphaproteobacteria</taxon>
        <taxon>Hyphomicrobiales</taxon>
        <taxon>Salinarimonadaceae</taxon>
        <taxon>Salinarimonas</taxon>
    </lineage>
</organism>
<evidence type="ECO:0000256" key="9">
    <source>
        <dbReference type="ARBA" id="ARBA00023295"/>
    </source>
</evidence>
<evidence type="ECO:0000256" key="14">
    <source>
        <dbReference type="SAM" id="SignalP"/>
    </source>
</evidence>
<comment type="similarity">
    <text evidence="13">Belongs to the glycosyl hydrolase 5 (cellulase A) family.</text>
</comment>
<dbReference type="PROSITE" id="PS51318">
    <property type="entry name" value="TAT"/>
    <property type="match status" value="1"/>
</dbReference>
<evidence type="ECO:0000256" key="8">
    <source>
        <dbReference type="ARBA" id="ARBA00023180"/>
    </source>
</evidence>
<evidence type="ECO:0000256" key="1">
    <source>
        <dbReference type="ARBA" id="ARBA00004401"/>
    </source>
</evidence>
<feature type="domain" description="Glycoside hydrolase family 5" evidence="15">
    <location>
        <begin position="49"/>
        <end position="354"/>
    </location>
</feature>
<dbReference type="GO" id="GO:0008422">
    <property type="term" value="F:beta-glucosidase activity"/>
    <property type="evidence" value="ECO:0007669"/>
    <property type="project" value="TreeGrafter"/>
</dbReference>
<dbReference type="PANTHER" id="PTHR31297">
    <property type="entry name" value="GLUCAN ENDO-1,6-BETA-GLUCOSIDASE B"/>
    <property type="match status" value="1"/>
</dbReference>
<evidence type="ECO:0000256" key="10">
    <source>
        <dbReference type="ARBA" id="ARBA00023316"/>
    </source>
</evidence>
<dbReference type="InterPro" id="IPR006311">
    <property type="entry name" value="TAT_signal"/>
</dbReference>
<dbReference type="InterPro" id="IPR001547">
    <property type="entry name" value="Glyco_hydro_5"/>
</dbReference>
<evidence type="ECO:0000313" key="17">
    <source>
        <dbReference type="Proteomes" id="UP000600449"/>
    </source>
</evidence>
<keyword evidence="7" id="KW-0472">Membrane</keyword>
<evidence type="ECO:0000256" key="4">
    <source>
        <dbReference type="ARBA" id="ARBA00022801"/>
    </source>
</evidence>
<evidence type="ECO:0000256" key="3">
    <source>
        <dbReference type="ARBA" id="ARBA00022692"/>
    </source>
</evidence>
<comment type="function">
    <text evidence="11">Glucosidase involved in the degradation of cellulosic biomass. Active on lichenan.</text>
</comment>
<dbReference type="GO" id="GO:0005576">
    <property type="term" value="C:extracellular region"/>
    <property type="evidence" value="ECO:0007669"/>
    <property type="project" value="TreeGrafter"/>
</dbReference>
<keyword evidence="14" id="KW-0732">Signal</keyword>
<accession>A0A917Q9E7</accession>
<dbReference type="PANTHER" id="PTHR31297:SF34">
    <property type="entry name" value="GLUCAN 1,3-BETA-GLUCOSIDASE 2"/>
    <property type="match status" value="1"/>
</dbReference>